<gene>
    <name evidence="2" type="ORF">QBC34DRAFT_469292</name>
</gene>
<keyword evidence="1" id="KW-0472">Membrane</keyword>
<protein>
    <submittedName>
        <fullName evidence="2">Uncharacterized protein</fullName>
    </submittedName>
</protein>
<comment type="caution">
    <text evidence="2">The sequence shown here is derived from an EMBL/GenBank/DDBJ whole genome shotgun (WGS) entry which is preliminary data.</text>
</comment>
<name>A0AAV9GFS8_9PEZI</name>
<feature type="transmembrane region" description="Helical" evidence="1">
    <location>
        <begin position="320"/>
        <end position="348"/>
    </location>
</feature>
<evidence type="ECO:0000256" key="1">
    <source>
        <dbReference type="SAM" id="Phobius"/>
    </source>
</evidence>
<evidence type="ECO:0000313" key="3">
    <source>
        <dbReference type="Proteomes" id="UP001321760"/>
    </source>
</evidence>
<reference evidence="2" key="1">
    <citation type="journal article" date="2023" name="Mol. Phylogenet. Evol.">
        <title>Genome-scale phylogeny and comparative genomics of the fungal order Sordariales.</title>
        <authorList>
            <person name="Hensen N."/>
            <person name="Bonometti L."/>
            <person name="Westerberg I."/>
            <person name="Brannstrom I.O."/>
            <person name="Guillou S."/>
            <person name="Cros-Aarteil S."/>
            <person name="Calhoun S."/>
            <person name="Haridas S."/>
            <person name="Kuo A."/>
            <person name="Mondo S."/>
            <person name="Pangilinan J."/>
            <person name="Riley R."/>
            <person name="LaButti K."/>
            <person name="Andreopoulos B."/>
            <person name="Lipzen A."/>
            <person name="Chen C."/>
            <person name="Yan M."/>
            <person name="Daum C."/>
            <person name="Ng V."/>
            <person name="Clum A."/>
            <person name="Steindorff A."/>
            <person name="Ohm R.A."/>
            <person name="Martin F."/>
            <person name="Silar P."/>
            <person name="Natvig D.O."/>
            <person name="Lalanne C."/>
            <person name="Gautier V."/>
            <person name="Ament-Velasquez S.L."/>
            <person name="Kruys A."/>
            <person name="Hutchinson M.I."/>
            <person name="Powell A.J."/>
            <person name="Barry K."/>
            <person name="Miller A.N."/>
            <person name="Grigoriev I.V."/>
            <person name="Debuchy R."/>
            <person name="Gladieux P."/>
            <person name="Hiltunen Thoren M."/>
            <person name="Johannesson H."/>
        </authorList>
    </citation>
    <scope>NUCLEOTIDE SEQUENCE</scope>
    <source>
        <strain evidence="2">PSN243</strain>
    </source>
</reference>
<evidence type="ECO:0000313" key="2">
    <source>
        <dbReference type="EMBL" id="KAK4446727.1"/>
    </source>
</evidence>
<keyword evidence="1" id="KW-0812">Transmembrane</keyword>
<dbReference type="Proteomes" id="UP001321760">
    <property type="component" value="Unassembled WGS sequence"/>
</dbReference>
<proteinExistence type="predicted"/>
<keyword evidence="1" id="KW-1133">Transmembrane helix</keyword>
<sequence>MRHDRRPASSSGLELTRLIWPSLTERDLYHGRKHCLLVEYITSIVDDLEHGRFRLPPEGTKLAIESVVAARGAVRSRVIDIVRASYVYTAEIDEDTKYNIPEEAAKLALQRIAQVWAMLDIRFQSPSYGHPAHEPIVWHDDELITDVTHRFFQQKAENSHRFSEPSRTIDADLTAARLVIDHGVRIVWTWDIADHLSITRTRKTTTLKVFEHKVWAQRHLRNPHLSPIPQDVLEELLRTHNLLFPNFLSETKSLLRRYPGMIDSFHSLGTCGVVSSHDWADYRYWRRELHQLSEILYEPPRGLRQLWTTRRNEPNILNLVLFWVSGVAVAMLTIVACVCGVLSVTYAIESRDLAIASRDIAMWQLQLDLVQACEDEGQRHKLPPPLQCPAGG</sequence>
<dbReference type="EMBL" id="MU865955">
    <property type="protein sequence ID" value="KAK4446727.1"/>
    <property type="molecule type" value="Genomic_DNA"/>
</dbReference>
<dbReference type="AlphaFoldDB" id="A0AAV9GFS8"/>
<reference evidence="2" key="2">
    <citation type="submission" date="2023-05" db="EMBL/GenBank/DDBJ databases">
        <authorList>
            <consortium name="Lawrence Berkeley National Laboratory"/>
            <person name="Steindorff A."/>
            <person name="Hensen N."/>
            <person name="Bonometti L."/>
            <person name="Westerberg I."/>
            <person name="Brannstrom I.O."/>
            <person name="Guillou S."/>
            <person name="Cros-Aarteil S."/>
            <person name="Calhoun S."/>
            <person name="Haridas S."/>
            <person name="Kuo A."/>
            <person name="Mondo S."/>
            <person name="Pangilinan J."/>
            <person name="Riley R."/>
            <person name="Labutti K."/>
            <person name="Andreopoulos B."/>
            <person name="Lipzen A."/>
            <person name="Chen C."/>
            <person name="Yanf M."/>
            <person name="Daum C."/>
            <person name="Ng V."/>
            <person name="Clum A."/>
            <person name="Ohm R."/>
            <person name="Martin F."/>
            <person name="Silar P."/>
            <person name="Natvig D."/>
            <person name="Lalanne C."/>
            <person name="Gautier V."/>
            <person name="Ament-Velasquez S.L."/>
            <person name="Kruys A."/>
            <person name="Hutchinson M.I."/>
            <person name="Powell A.J."/>
            <person name="Barry K."/>
            <person name="Miller A.N."/>
            <person name="Grigoriev I.V."/>
            <person name="Debuchy R."/>
            <person name="Gladieux P."/>
            <person name="Thoren M.H."/>
            <person name="Johannesson H."/>
        </authorList>
    </citation>
    <scope>NUCLEOTIDE SEQUENCE</scope>
    <source>
        <strain evidence="2">PSN243</strain>
    </source>
</reference>
<accession>A0AAV9GFS8</accession>
<organism evidence="2 3">
    <name type="scientific">Podospora aff. communis PSN243</name>
    <dbReference type="NCBI Taxonomy" id="3040156"/>
    <lineage>
        <taxon>Eukaryota</taxon>
        <taxon>Fungi</taxon>
        <taxon>Dikarya</taxon>
        <taxon>Ascomycota</taxon>
        <taxon>Pezizomycotina</taxon>
        <taxon>Sordariomycetes</taxon>
        <taxon>Sordariomycetidae</taxon>
        <taxon>Sordariales</taxon>
        <taxon>Podosporaceae</taxon>
        <taxon>Podospora</taxon>
    </lineage>
</organism>
<keyword evidence="3" id="KW-1185">Reference proteome</keyword>